<reference evidence="1" key="1">
    <citation type="submission" date="2023-06" db="EMBL/GenBank/DDBJ databases">
        <title>Genome-scale phylogeny and comparative genomics of the fungal order Sordariales.</title>
        <authorList>
            <consortium name="Lawrence Berkeley National Laboratory"/>
            <person name="Hensen N."/>
            <person name="Bonometti L."/>
            <person name="Westerberg I."/>
            <person name="Brannstrom I.O."/>
            <person name="Guillou S."/>
            <person name="Cros-Aarteil S."/>
            <person name="Calhoun S."/>
            <person name="Haridas S."/>
            <person name="Kuo A."/>
            <person name="Mondo S."/>
            <person name="Pangilinan J."/>
            <person name="Riley R."/>
            <person name="Labutti K."/>
            <person name="Andreopoulos B."/>
            <person name="Lipzen A."/>
            <person name="Chen C."/>
            <person name="Yanf M."/>
            <person name="Daum C."/>
            <person name="Ng V."/>
            <person name="Clum A."/>
            <person name="Steindorff A."/>
            <person name="Ohm R."/>
            <person name="Martin F."/>
            <person name="Silar P."/>
            <person name="Natvig D."/>
            <person name="Lalanne C."/>
            <person name="Gautier V."/>
            <person name="Ament-Velasquez S.L."/>
            <person name="Kruys A."/>
            <person name="Hutchinson M.I."/>
            <person name="Powell A.J."/>
            <person name="Barry K."/>
            <person name="Miller A.N."/>
            <person name="Grigoriev I.V."/>
            <person name="Debuchy R."/>
            <person name="Gladieux P."/>
            <person name="Thoren M.H."/>
            <person name="Johannesson H."/>
        </authorList>
    </citation>
    <scope>NUCLEOTIDE SEQUENCE</scope>
    <source>
        <strain evidence="1">CBS 606.72</strain>
    </source>
</reference>
<evidence type="ECO:0000313" key="2">
    <source>
        <dbReference type="Proteomes" id="UP001175000"/>
    </source>
</evidence>
<evidence type="ECO:0000313" key="1">
    <source>
        <dbReference type="EMBL" id="KAK0611302.1"/>
    </source>
</evidence>
<organism evidence="1 2">
    <name type="scientific">Immersiella caudata</name>
    <dbReference type="NCBI Taxonomy" id="314043"/>
    <lineage>
        <taxon>Eukaryota</taxon>
        <taxon>Fungi</taxon>
        <taxon>Dikarya</taxon>
        <taxon>Ascomycota</taxon>
        <taxon>Pezizomycotina</taxon>
        <taxon>Sordariomycetes</taxon>
        <taxon>Sordariomycetidae</taxon>
        <taxon>Sordariales</taxon>
        <taxon>Lasiosphaeriaceae</taxon>
        <taxon>Immersiella</taxon>
    </lineage>
</organism>
<keyword evidence="2" id="KW-1185">Reference proteome</keyword>
<dbReference type="EMBL" id="JAULSU010000007">
    <property type="protein sequence ID" value="KAK0611302.1"/>
    <property type="molecule type" value="Genomic_DNA"/>
</dbReference>
<proteinExistence type="predicted"/>
<protein>
    <submittedName>
        <fullName evidence="1">Uncharacterized protein</fullName>
    </submittedName>
</protein>
<name>A0AA39THG9_9PEZI</name>
<gene>
    <name evidence="1" type="ORF">B0T14DRAFT_325546</name>
</gene>
<accession>A0AA39THG9</accession>
<dbReference type="Proteomes" id="UP001175000">
    <property type="component" value="Unassembled WGS sequence"/>
</dbReference>
<sequence>MGGACSKCAALPEAFGFRTGHRDDSAQLDTLRDLRARHHANFAELNKSAEGGCQVCALFRDAILQSEHSMFGDGGEPLIPAELERQQTEAERRRVDPFAVRLEATSCLWGNEAYAPFCQGITSLKLVWRHSMPHPSTFVPQVTVGLSTPTVAQQGTLLPGRAVCLVRINRPPGFELPKSWLEDFVAQHTDYPKPSQSLPLRVLDVGDPSFVNIRLLVTTDDSAVRGHYATLSYC</sequence>
<comment type="caution">
    <text evidence="1">The sequence shown here is derived from an EMBL/GenBank/DDBJ whole genome shotgun (WGS) entry which is preliminary data.</text>
</comment>
<dbReference type="AlphaFoldDB" id="A0AA39THG9"/>